<evidence type="ECO:0008006" key="4">
    <source>
        <dbReference type="Google" id="ProtNLM"/>
    </source>
</evidence>
<evidence type="ECO:0000313" key="3">
    <source>
        <dbReference type="Proteomes" id="UP000198638"/>
    </source>
</evidence>
<feature type="transmembrane region" description="Helical" evidence="1">
    <location>
        <begin position="41"/>
        <end position="61"/>
    </location>
</feature>
<dbReference type="AlphaFoldDB" id="A0A1H4G1N9"/>
<protein>
    <recommendedName>
        <fullName evidence="4">Integral membrane protein</fullName>
    </recommendedName>
</protein>
<dbReference type="OrthoDB" id="4548241at2"/>
<keyword evidence="1" id="KW-0472">Membrane</keyword>
<keyword evidence="1" id="KW-1133">Transmembrane helix</keyword>
<dbReference type="STRING" id="83784.SAMN05192564_105198"/>
<dbReference type="RefSeq" id="WP_090535100.1">
    <property type="nucleotide sequence ID" value="NZ_FNRQ01000005.1"/>
</dbReference>
<feature type="transmembrane region" description="Helical" evidence="1">
    <location>
        <begin position="73"/>
        <end position="97"/>
    </location>
</feature>
<accession>A0A1H4G1N9</accession>
<evidence type="ECO:0000313" key="2">
    <source>
        <dbReference type="EMBL" id="SEB02662.1"/>
    </source>
</evidence>
<proteinExistence type="predicted"/>
<dbReference type="Proteomes" id="UP000198638">
    <property type="component" value="Unassembled WGS sequence"/>
</dbReference>
<evidence type="ECO:0000256" key="1">
    <source>
        <dbReference type="SAM" id="Phobius"/>
    </source>
</evidence>
<reference evidence="3" key="1">
    <citation type="submission" date="2016-10" db="EMBL/GenBank/DDBJ databases">
        <authorList>
            <person name="Varghese N."/>
            <person name="Submissions S."/>
        </authorList>
    </citation>
    <scope>NUCLEOTIDE SEQUENCE [LARGE SCALE GENOMIC DNA]</scope>
    <source>
        <strain evidence="3">LMG 24000</strain>
    </source>
</reference>
<feature type="transmembrane region" description="Helical" evidence="1">
    <location>
        <begin position="15"/>
        <end position="35"/>
    </location>
</feature>
<organism evidence="2 3">
    <name type="scientific">Paraburkholderia sartisoli</name>
    <dbReference type="NCBI Taxonomy" id="83784"/>
    <lineage>
        <taxon>Bacteria</taxon>
        <taxon>Pseudomonadati</taxon>
        <taxon>Pseudomonadota</taxon>
        <taxon>Betaproteobacteria</taxon>
        <taxon>Burkholderiales</taxon>
        <taxon>Burkholderiaceae</taxon>
        <taxon>Paraburkholderia</taxon>
    </lineage>
</organism>
<sequence>MDQQNLFETPATYRLLRLENGVALVICVGLCVAHLTQIRWWAFVLLFAYIDVIGYVPGAFAHRRARGRRIHRVFYVLYNSTHSAVSGLLVAALWAWLVRPEWALLAIPVHLCGDRALFGNFLKPFGVSFEPAAHPAFVHFRTAYVNASTTRRGGRDAT</sequence>
<gene>
    <name evidence="2" type="ORF">SAMN05192564_105198</name>
</gene>
<keyword evidence="3" id="KW-1185">Reference proteome</keyword>
<keyword evidence="1" id="KW-0812">Transmembrane</keyword>
<name>A0A1H4G1N9_9BURK</name>
<dbReference type="EMBL" id="FNRQ01000005">
    <property type="protein sequence ID" value="SEB02662.1"/>
    <property type="molecule type" value="Genomic_DNA"/>
</dbReference>